<reference evidence="1" key="1">
    <citation type="submission" date="2021-06" db="EMBL/GenBank/DDBJ databases">
        <authorList>
            <person name="Kallberg Y."/>
            <person name="Tangrot J."/>
            <person name="Rosling A."/>
        </authorList>
    </citation>
    <scope>NUCLEOTIDE SEQUENCE</scope>
    <source>
        <strain evidence="1">MA453B</strain>
    </source>
</reference>
<sequence>MNTTRGRRSGRQVSFVMRIHLALPAEWAAGASYAAGNVNPQLRFKNEIRNLVENYYFNTSTVTNDRDKDLMLSERVYYVMYDVPGVIVSNIGFTSKAVRVARELGVILAVPDQLLAKLRFYVSKIVNQIDTEILSEIMDEEGQGMDEE</sequence>
<dbReference type="AlphaFoldDB" id="A0A9N9JZH3"/>
<dbReference type="OrthoDB" id="2443154at2759"/>
<comment type="caution">
    <text evidence="1">The sequence shown here is derived from an EMBL/GenBank/DDBJ whole genome shotgun (WGS) entry which is preliminary data.</text>
</comment>
<evidence type="ECO:0000313" key="2">
    <source>
        <dbReference type="Proteomes" id="UP000789405"/>
    </source>
</evidence>
<protein>
    <submittedName>
        <fullName evidence="1">18209_t:CDS:1</fullName>
    </submittedName>
</protein>
<evidence type="ECO:0000313" key="1">
    <source>
        <dbReference type="EMBL" id="CAG8800925.1"/>
    </source>
</evidence>
<accession>A0A9N9JZH3</accession>
<organism evidence="1 2">
    <name type="scientific">Dentiscutata erythropus</name>
    <dbReference type="NCBI Taxonomy" id="1348616"/>
    <lineage>
        <taxon>Eukaryota</taxon>
        <taxon>Fungi</taxon>
        <taxon>Fungi incertae sedis</taxon>
        <taxon>Mucoromycota</taxon>
        <taxon>Glomeromycotina</taxon>
        <taxon>Glomeromycetes</taxon>
        <taxon>Diversisporales</taxon>
        <taxon>Gigasporaceae</taxon>
        <taxon>Dentiscutata</taxon>
    </lineage>
</organism>
<dbReference type="EMBL" id="CAJVPY010035302">
    <property type="protein sequence ID" value="CAG8800925.1"/>
    <property type="molecule type" value="Genomic_DNA"/>
</dbReference>
<gene>
    <name evidence="1" type="ORF">DERYTH_LOCUS23352</name>
</gene>
<name>A0A9N9JZH3_9GLOM</name>
<feature type="non-terminal residue" evidence="1">
    <location>
        <position position="148"/>
    </location>
</feature>
<keyword evidence="2" id="KW-1185">Reference proteome</keyword>
<dbReference type="Proteomes" id="UP000789405">
    <property type="component" value="Unassembled WGS sequence"/>
</dbReference>
<proteinExistence type="predicted"/>